<evidence type="ECO:0000313" key="4">
    <source>
        <dbReference type="RefSeq" id="XP_033530398.1"/>
    </source>
</evidence>
<organism evidence="2">
    <name type="scientific">Eremomyces bilateralis CBS 781.70</name>
    <dbReference type="NCBI Taxonomy" id="1392243"/>
    <lineage>
        <taxon>Eukaryota</taxon>
        <taxon>Fungi</taxon>
        <taxon>Dikarya</taxon>
        <taxon>Ascomycota</taxon>
        <taxon>Pezizomycotina</taxon>
        <taxon>Dothideomycetes</taxon>
        <taxon>Dothideomycetes incertae sedis</taxon>
        <taxon>Eremomycetales</taxon>
        <taxon>Eremomycetaceae</taxon>
        <taxon>Eremomyces</taxon>
    </lineage>
</organism>
<name>A0A6G1FSK7_9PEZI</name>
<proteinExistence type="predicted"/>
<sequence>MTWSLEKGPPSPCLVRESMILITPLPSRRIPSVRMPPPCPVCVTGRKKPKLGMAGMCSWKLQCICRELNLSDEKCFEVGTTTWSNRHEGPINNSLPSRPFASHCISRPNSPSSKSFPASSTRTGSSFSGAHVHNYLWNCASFRWKLKERRTSLQPNVEDPR</sequence>
<dbReference type="EMBL" id="ML975179">
    <property type="protein sequence ID" value="KAF1808767.1"/>
    <property type="molecule type" value="Genomic_DNA"/>
</dbReference>
<keyword evidence="3" id="KW-1185">Reference proteome</keyword>
<accession>A0A6G1FSK7</accession>
<gene>
    <name evidence="2 4" type="ORF">P152DRAFT_208977</name>
</gene>
<dbReference type="RefSeq" id="XP_033530398.1">
    <property type="nucleotide sequence ID" value="XM_033674398.1"/>
</dbReference>
<protein>
    <submittedName>
        <fullName evidence="2 4">Uncharacterized protein</fullName>
    </submittedName>
</protein>
<dbReference type="GeneID" id="54414968"/>
<evidence type="ECO:0000256" key="1">
    <source>
        <dbReference type="SAM" id="MobiDB-lite"/>
    </source>
</evidence>
<feature type="region of interest" description="Disordered" evidence="1">
    <location>
        <begin position="106"/>
        <end position="126"/>
    </location>
</feature>
<reference evidence="4" key="2">
    <citation type="submission" date="2020-04" db="EMBL/GenBank/DDBJ databases">
        <authorList>
            <consortium name="NCBI Genome Project"/>
        </authorList>
    </citation>
    <scope>NUCLEOTIDE SEQUENCE</scope>
    <source>
        <strain evidence="4">CBS 781.70</strain>
    </source>
</reference>
<evidence type="ECO:0000313" key="2">
    <source>
        <dbReference type="EMBL" id="KAF1808767.1"/>
    </source>
</evidence>
<reference evidence="2 4" key="1">
    <citation type="submission" date="2020-01" db="EMBL/GenBank/DDBJ databases">
        <authorList>
            <consortium name="DOE Joint Genome Institute"/>
            <person name="Haridas S."/>
            <person name="Albert R."/>
            <person name="Binder M."/>
            <person name="Bloem J."/>
            <person name="Labutti K."/>
            <person name="Salamov A."/>
            <person name="Andreopoulos B."/>
            <person name="Baker S.E."/>
            <person name="Barry K."/>
            <person name="Bills G."/>
            <person name="Bluhm B.H."/>
            <person name="Cannon C."/>
            <person name="Castanera R."/>
            <person name="Culley D.E."/>
            <person name="Daum C."/>
            <person name="Ezra D."/>
            <person name="Gonzalez J.B."/>
            <person name="Henrissat B."/>
            <person name="Kuo A."/>
            <person name="Liang C."/>
            <person name="Lipzen A."/>
            <person name="Lutzoni F."/>
            <person name="Magnuson J."/>
            <person name="Mondo S."/>
            <person name="Nolan M."/>
            <person name="Ohm R."/>
            <person name="Pangilinan J."/>
            <person name="Park H.-J."/>
            <person name="Ramirez L."/>
            <person name="Alfaro M."/>
            <person name="Sun H."/>
            <person name="Tritt A."/>
            <person name="Yoshinaga Y."/>
            <person name="Zwiers L.-H."/>
            <person name="Turgeon B.G."/>
            <person name="Goodwin S.B."/>
            <person name="Spatafora J.W."/>
            <person name="Crous P.W."/>
            <person name="Grigoriev I.V."/>
        </authorList>
    </citation>
    <scope>NUCLEOTIDE SEQUENCE</scope>
    <source>
        <strain evidence="2 4">CBS 781.70</strain>
    </source>
</reference>
<dbReference type="Proteomes" id="UP000504638">
    <property type="component" value="Unplaced"/>
</dbReference>
<evidence type="ECO:0000313" key="3">
    <source>
        <dbReference type="Proteomes" id="UP000504638"/>
    </source>
</evidence>
<feature type="compositionally biased region" description="Low complexity" evidence="1">
    <location>
        <begin position="108"/>
        <end position="120"/>
    </location>
</feature>
<dbReference type="AlphaFoldDB" id="A0A6G1FSK7"/>
<reference evidence="4" key="3">
    <citation type="submission" date="2025-04" db="UniProtKB">
        <authorList>
            <consortium name="RefSeq"/>
        </authorList>
    </citation>
    <scope>IDENTIFICATION</scope>
    <source>
        <strain evidence="4">CBS 781.70</strain>
    </source>
</reference>